<evidence type="ECO:0000256" key="1">
    <source>
        <dbReference type="SAM" id="SignalP"/>
    </source>
</evidence>
<dbReference type="Proteomes" id="UP000261082">
    <property type="component" value="Unassembled WGS sequence"/>
</dbReference>
<feature type="signal peptide" evidence="1">
    <location>
        <begin position="1"/>
        <end position="24"/>
    </location>
</feature>
<comment type="caution">
    <text evidence="2">The sequence shown here is derived from an EMBL/GenBank/DDBJ whole genome shotgun (WGS) entry which is preliminary data.</text>
</comment>
<name>A0A3E1QCN1_9FLAO</name>
<keyword evidence="1" id="KW-0732">Signal</keyword>
<dbReference type="AlphaFoldDB" id="A0A3E1QCN1"/>
<dbReference type="Pfam" id="PF20420">
    <property type="entry name" value="DUF6702"/>
    <property type="match status" value="1"/>
</dbReference>
<evidence type="ECO:0000313" key="2">
    <source>
        <dbReference type="EMBL" id="RFN59854.1"/>
    </source>
</evidence>
<dbReference type="RefSeq" id="WP_117158915.1">
    <property type="nucleotide sequence ID" value="NZ_QVID01000001.1"/>
</dbReference>
<accession>A0A3E1QCN1</accession>
<feature type="chain" id="PRO_5017619013" description="Peptidase E" evidence="1">
    <location>
        <begin position="25"/>
        <end position="167"/>
    </location>
</feature>
<organism evidence="2 3">
    <name type="scientific">Marixanthomonas ophiurae</name>
    <dbReference type="NCBI Taxonomy" id="387659"/>
    <lineage>
        <taxon>Bacteria</taxon>
        <taxon>Pseudomonadati</taxon>
        <taxon>Bacteroidota</taxon>
        <taxon>Flavobacteriia</taxon>
        <taxon>Flavobacteriales</taxon>
        <taxon>Flavobacteriaceae</taxon>
        <taxon>Marixanthomonas</taxon>
    </lineage>
</organism>
<keyword evidence="3" id="KW-1185">Reference proteome</keyword>
<proteinExistence type="predicted"/>
<sequence length="167" mass="19508">MKYLKIAILAIVFPLMTASAPAHKFYVSTTNMEYVPKKESIQIITKIFIDDIEKVLQQRYNPSISITTKETQNDIEYLKKYILQKLNVKVNGKPAKLNYIGREYDIDIVNVYIEISGVKELHSVEVKNEVLMDLFDEQQNIIHIKTPENRRSFILDSHNIKDMLNFN</sequence>
<dbReference type="EMBL" id="QVID01000001">
    <property type="protein sequence ID" value="RFN59854.1"/>
    <property type="molecule type" value="Genomic_DNA"/>
</dbReference>
<dbReference type="OrthoDB" id="5735516at2"/>
<dbReference type="InterPro" id="IPR046525">
    <property type="entry name" value="DUF6702"/>
</dbReference>
<gene>
    <name evidence="2" type="ORF">DZ858_07345</name>
</gene>
<evidence type="ECO:0008006" key="4">
    <source>
        <dbReference type="Google" id="ProtNLM"/>
    </source>
</evidence>
<reference evidence="2 3" key="1">
    <citation type="journal article" date="2007" name="Int. J. Syst. Evol. Microbiol.">
        <title>Marixanthomonas ophiurae gen. nov., sp. nov., a marine bacterium of the family Flavobacteriaceae isolated from a deep-sea brittle star.</title>
        <authorList>
            <person name="Romanenko L.A."/>
            <person name="Uchino M."/>
            <person name="Frolova G.M."/>
            <person name="Mikhailov V.V."/>
        </authorList>
    </citation>
    <scope>NUCLEOTIDE SEQUENCE [LARGE SCALE GENOMIC DNA]</scope>
    <source>
        <strain evidence="2 3">KMM 3046</strain>
    </source>
</reference>
<protein>
    <recommendedName>
        <fullName evidence="4">Peptidase E</fullName>
    </recommendedName>
</protein>
<evidence type="ECO:0000313" key="3">
    <source>
        <dbReference type="Proteomes" id="UP000261082"/>
    </source>
</evidence>